<evidence type="ECO:0000256" key="5">
    <source>
        <dbReference type="ARBA" id="ARBA00022917"/>
    </source>
</evidence>
<dbReference type="InterPro" id="IPR050081">
    <property type="entry name" value="Ile-tRNA_ligase"/>
</dbReference>
<evidence type="ECO:0000256" key="1">
    <source>
        <dbReference type="ARBA" id="ARBA00013165"/>
    </source>
</evidence>
<evidence type="ECO:0000259" key="7">
    <source>
        <dbReference type="Pfam" id="PF00133"/>
    </source>
</evidence>
<dbReference type="GO" id="GO:0005829">
    <property type="term" value="C:cytosol"/>
    <property type="evidence" value="ECO:0007669"/>
    <property type="project" value="TreeGrafter"/>
</dbReference>
<dbReference type="EC" id="6.1.1.5" evidence="1"/>
<dbReference type="AlphaFoldDB" id="A0A382VPH9"/>
<dbReference type="SUPFAM" id="SSF50677">
    <property type="entry name" value="ValRS/IleRS/LeuRS editing domain"/>
    <property type="match status" value="1"/>
</dbReference>
<accession>A0A382VPH9</accession>
<feature type="non-terminal residue" evidence="8">
    <location>
        <position position="1"/>
    </location>
</feature>
<dbReference type="SUPFAM" id="SSF52374">
    <property type="entry name" value="Nucleotidylyl transferase"/>
    <property type="match status" value="1"/>
</dbReference>
<evidence type="ECO:0000256" key="6">
    <source>
        <dbReference type="ARBA" id="ARBA00023146"/>
    </source>
</evidence>
<dbReference type="InterPro" id="IPR014729">
    <property type="entry name" value="Rossmann-like_a/b/a_fold"/>
</dbReference>
<dbReference type="Pfam" id="PF00133">
    <property type="entry name" value="tRNA-synt_1"/>
    <property type="match status" value="1"/>
</dbReference>
<keyword evidence="3" id="KW-0547">Nucleotide-binding</keyword>
<keyword evidence="6" id="KW-0030">Aminoacyl-tRNA synthetase</keyword>
<proteinExistence type="predicted"/>
<evidence type="ECO:0000313" key="8">
    <source>
        <dbReference type="EMBL" id="SVD48334.1"/>
    </source>
</evidence>
<reference evidence="8" key="1">
    <citation type="submission" date="2018-05" db="EMBL/GenBank/DDBJ databases">
        <authorList>
            <person name="Lanie J.A."/>
            <person name="Ng W.-L."/>
            <person name="Kazmierczak K.M."/>
            <person name="Andrzejewski T.M."/>
            <person name="Davidsen T.M."/>
            <person name="Wayne K.J."/>
            <person name="Tettelin H."/>
            <person name="Glass J.I."/>
            <person name="Rusch D."/>
            <person name="Podicherti R."/>
            <person name="Tsui H.-C.T."/>
            <person name="Winkler M.E."/>
        </authorList>
    </citation>
    <scope>NUCLEOTIDE SEQUENCE</scope>
</reference>
<keyword evidence="5" id="KW-0648">Protein biosynthesis</keyword>
<evidence type="ECO:0000256" key="4">
    <source>
        <dbReference type="ARBA" id="ARBA00022840"/>
    </source>
</evidence>
<dbReference type="PANTHER" id="PTHR42765">
    <property type="entry name" value="SOLEUCYL-TRNA SYNTHETASE"/>
    <property type="match status" value="1"/>
</dbReference>
<sequence>VTTEVGTGIVHTSPGHGLEDYAVAKEYNLEILSPVKNNGTFNSDEEHVGGLFAFKANEKIIEVLNKKGTLLGFADYEHSYPHCWRHKTPLMFRATPQWFIGMSEGSLLDKAKKSISKVNWEPSWGETRMASMLDRPDWCISRQRAWGVPIPLLIHKETREVHPDTDKLIEQIAKNIEEQGLEYWYEVKIEDLIKDPEYYEKTSDILDVWFDSGVTHACVLNDSNLQFPADLYLEGSDQHRGWFQSSLLTSIAMNDTPPYKGVLTHGFVVDADGKKMSKSLGNT</sequence>
<dbReference type="InterPro" id="IPR009008">
    <property type="entry name" value="Val/Leu/Ile-tRNA-synth_edit"/>
</dbReference>
<dbReference type="Gene3D" id="3.40.50.620">
    <property type="entry name" value="HUPs"/>
    <property type="match status" value="1"/>
</dbReference>
<dbReference type="EMBL" id="UINC01153552">
    <property type="protein sequence ID" value="SVD48334.1"/>
    <property type="molecule type" value="Genomic_DNA"/>
</dbReference>
<name>A0A382VPH9_9ZZZZ</name>
<dbReference type="GO" id="GO:0004822">
    <property type="term" value="F:isoleucine-tRNA ligase activity"/>
    <property type="evidence" value="ECO:0007669"/>
    <property type="project" value="UniProtKB-EC"/>
</dbReference>
<dbReference type="GO" id="GO:0006428">
    <property type="term" value="P:isoleucyl-tRNA aminoacylation"/>
    <property type="evidence" value="ECO:0007669"/>
    <property type="project" value="InterPro"/>
</dbReference>
<dbReference type="PRINTS" id="PR00984">
    <property type="entry name" value="TRNASYNTHILE"/>
</dbReference>
<keyword evidence="2" id="KW-0436">Ligase</keyword>
<evidence type="ECO:0000256" key="2">
    <source>
        <dbReference type="ARBA" id="ARBA00022598"/>
    </source>
</evidence>
<protein>
    <recommendedName>
        <fullName evidence="1">isoleucine--tRNA ligase</fullName>
        <ecNumber evidence="1">6.1.1.5</ecNumber>
    </recommendedName>
</protein>
<dbReference type="InterPro" id="IPR002301">
    <property type="entry name" value="Ile-tRNA-ligase"/>
</dbReference>
<dbReference type="GO" id="GO:0005524">
    <property type="term" value="F:ATP binding"/>
    <property type="evidence" value="ECO:0007669"/>
    <property type="project" value="UniProtKB-KW"/>
</dbReference>
<keyword evidence="4" id="KW-0067">ATP-binding</keyword>
<dbReference type="GO" id="GO:0002161">
    <property type="term" value="F:aminoacyl-tRNA deacylase activity"/>
    <property type="evidence" value="ECO:0007669"/>
    <property type="project" value="InterPro"/>
</dbReference>
<dbReference type="Gene3D" id="3.90.740.10">
    <property type="entry name" value="Valyl/Leucyl/Isoleucyl-tRNA synthetase, editing domain"/>
    <property type="match status" value="1"/>
</dbReference>
<feature type="non-terminal residue" evidence="8">
    <location>
        <position position="283"/>
    </location>
</feature>
<gene>
    <name evidence="8" type="ORF">METZ01_LOCUS401188</name>
</gene>
<dbReference type="InterPro" id="IPR002300">
    <property type="entry name" value="aa-tRNA-synth_Ia"/>
</dbReference>
<feature type="domain" description="Aminoacyl-tRNA synthetase class Ia" evidence="7">
    <location>
        <begin position="69"/>
        <end position="283"/>
    </location>
</feature>
<dbReference type="PANTHER" id="PTHR42765:SF1">
    <property type="entry name" value="ISOLEUCINE--TRNA LIGASE, MITOCHONDRIAL"/>
    <property type="match status" value="1"/>
</dbReference>
<organism evidence="8">
    <name type="scientific">marine metagenome</name>
    <dbReference type="NCBI Taxonomy" id="408172"/>
    <lineage>
        <taxon>unclassified sequences</taxon>
        <taxon>metagenomes</taxon>
        <taxon>ecological metagenomes</taxon>
    </lineage>
</organism>
<evidence type="ECO:0000256" key="3">
    <source>
        <dbReference type="ARBA" id="ARBA00022741"/>
    </source>
</evidence>